<dbReference type="Proteomes" id="UP000239907">
    <property type="component" value="Unassembled WGS sequence"/>
</dbReference>
<evidence type="ECO:0000313" key="2">
    <source>
        <dbReference type="EMBL" id="PQJ28538.1"/>
    </source>
</evidence>
<comment type="caution">
    <text evidence="2">The sequence shown here is derived from an EMBL/GenBank/DDBJ whole genome shotgun (WGS) entry which is preliminary data.</text>
</comment>
<evidence type="ECO:0000256" key="1">
    <source>
        <dbReference type="SAM" id="Phobius"/>
    </source>
</evidence>
<dbReference type="AlphaFoldDB" id="A0A2S7U0K2"/>
<keyword evidence="1" id="KW-0812">Transmembrane</keyword>
<reference evidence="2 3" key="1">
    <citation type="submission" date="2016-12" db="EMBL/GenBank/DDBJ databases">
        <title>Study of bacterial adaptation to deep sea.</title>
        <authorList>
            <person name="Song J."/>
            <person name="Yoshizawa S."/>
            <person name="Kogure K."/>
        </authorList>
    </citation>
    <scope>NUCLEOTIDE SEQUENCE [LARGE SCALE GENOMIC DNA]</scope>
    <source>
        <strain evidence="2 3">SAORIC-165</strain>
    </source>
</reference>
<keyword evidence="1" id="KW-1133">Transmembrane helix</keyword>
<sequence length="428" mass="47219">MSTPNTPPTIPIKKQHANNKKGSGCFLKIFIGCVVLLVSLLVAAWVTLMHTSVPLRSVAAAMEAAGKDSQLKITGVSGTLSSGLSFEQMKWDDGELADVRVRYSGIIDIIRKKHLIIHEIHVGKALINFSSNANHRSDDSSSSESDEGWSTDHGESDEWPLELFQIDSLTLANIVIKDRTTGFSLSIPALEWTGFKAENGEIDFGKFSAEMGAETDYLTLVTTDAPDTKYKTRIDCSLMPKMHTLIRKPIRIVTDLGQEDGSVICHLQAFDDALEIVANPDGSAQFNFRELNLADYLDGPLPQNLTLEVVTLATEESGTELFDVRGGEFQLGLRKFQIQPAKWDLSQLIQPPSTFVSLSSDAEPQFRYAIEESEKSGQIIQRLSATPALSPEDTLAELFHGKRFSELSPAEQKKLTADLSWFYIAQPE</sequence>
<protein>
    <submittedName>
        <fullName evidence="2">Uncharacterized protein</fullName>
    </submittedName>
</protein>
<proteinExistence type="predicted"/>
<evidence type="ECO:0000313" key="3">
    <source>
        <dbReference type="Proteomes" id="UP000239907"/>
    </source>
</evidence>
<dbReference type="EMBL" id="MQWA01000001">
    <property type="protein sequence ID" value="PQJ28538.1"/>
    <property type="molecule type" value="Genomic_DNA"/>
</dbReference>
<organism evidence="2 3">
    <name type="scientific">Rubritalea profundi</name>
    <dbReference type="NCBI Taxonomy" id="1658618"/>
    <lineage>
        <taxon>Bacteria</taxon>
        <taxon>Pseudomonadati</taxon>
        <taxon>Verrucomicrobiota</taxon>
        <taxon>Verrucomicrobiia</taxon>
        <taxon>Verrucomicrobiales</taxon>
        <taxon>Rubritaleaceae</taxon>
        <taxon>Rubritalea</taxon>
    </lineage>
</organism>
<accession>A0A2S7U0K2</accession>
<gene>
    <name evidence="2" type="ORF">BSZ32_08465</name>
</gene>
<keyword evidence="3" id="KW-1185">Reference proteome</keyword>
<name>A0A2S7U0K2_9BACT</name>
<keyword evidence="1" id="KW-0472">Membrane</keyword>
<feature type="transmembrane region" description="Helical" evidence="1">
    <location>
        <begin position="25"/>
        <end position="48"/>
    </location>
</feature>